<dbReference type="Pfam" id="PF13715">
    <property type="entry name" value="CarbopepD_reg_2"/>
    <property type="match status" value="1"/>
</dbReference>
<dbReference type="Gene3D" id="2.60.40.1120">
    <property type="entry name" value="Carboxypeptidase-like, regulatory domain"/>
    <property type="match status" value="1"/>
</dbReference>
<keyword evidence="4 7" id="KW-0812">Transmembrane</keyword>
<feature type="signal peptide" evidence="8">
    <location>
        <begin position="1"/>
        <end position="30"/>
    </location>
</feature>
<proteinExistence type="inferred from homology"/>
<sequence>MKNNVLNKGRILLLLALFITLMLLTYSAFGQNTNNQQHQIRGVVTDSEGIPVPGVHVLISGTQTGTFTDSNGTYSISPHPTDVLIFSYVGFDTVEKSIGGQTEINVTLKESVTDLGAVTVNAGYYTVSEKERTGSISRITASDIETQPVINPLQALQGRMPGVIVSQISSIPGSTSSIQIRGQNSLRPEGNYPLYIVDGVPVSSVPVSGSGFMALGVDPLNSINLSNIESIEVLKDADATSIYGSRGANGVVLITTKKGREGKTALDIGLYTGMGKISNTINTLDTNQYLEMRKEAFANDEATPTQFNAPDLLVWDQNRNTDWQEKLLGNTSYITDVQASVSGGDTQTSFLLGGGFHKEGTVFPGDFNYRKATGFINLNHSSSNHRFRVNFSANYGVDRNHLFYDGQFVQRAVLLAPNAPALYDLNGQLNWEGSTWTNPLSYLEKTQETKTNNLIANASLAYEIIPNLNLKTSFGYTNLHSEEISKEPLSSRNPALWQYLSNSSRHITGKRESIILEPQLTYSLQMGKGSLKTLLGMSYQKATNHQLYAIGVGYADESLIGNLATADRVNISLQDDIEYKYHAAFGRIGFDWAKKYFLNLTGRRDGSSRFATQHRFASFGAVGAAWIFSEEPFVRKTLPFLSFGKIRGSYGTTGNDQIADYGYLDIYAPTQGSGGLYPTQIANPEYSWEVNKKLEIATSLGAFEDRVMVSGAWYRNRSSNQLVGYFLPAITGFTSIQANLPAKVENIGWEIELSTRNIRSSTLQWDTSVNITFPKNELVSFPGLEQSSYANIYREGASLNSSLLYQSLGVNPETGFYEILDANSDGSYNSEDKIIVKDFGRKYYGGINNNLTLGGFTFNFFIEFVKQLGRNHLTTFQTPPGMMGFVGGNQPVEVRDRWQLPGDFSNTQKFSQAFGYTPYNRTASSDLSVTDASYVRLKTLTLSYQLPPRFMYKTGIESCRVYLHAQNLFTITNYSGFDPANNRGSLLALPPLRIITIGTQLKF</sequence>
<dbReference type="EMBL" id="CP094326">
    <property type="protein sequence ID" value="UNY98614.1"/>
    <property type="molecule type" value="Genomic_DNA"/>
</dbReference>
<dbReference type="Pfam" id="PF07715">
    <property type="entry name" value="Plug"/>
    <property type="match status" value="1"/>
</dbReference>
<dbReference type="SUPFAM" id="SSF49464">
    <property type="entry name" value="Carboxypeptidase regulatory domain-like"/>
    <property type="match status" value="1"/>
</dbReference>
<accession>A0ABY3YLE0</accession>
<evidence type="ECO:0000256" key="8">
    <source>
        <dbReference type="SAM" id="SignalP"/>
    </source>
</evidence>
<evidence type="ECO:0000313" key="10">
    <source>
        <dbReference type="EMBL" id="UNY98614.1"/>
    </source>
</evidence>
<keyword evidence="5 7" id="KW-0472">Membrane</keyword>
<evidence type="ECO:0000256" key="6">
    <source>
        <dbReference type="ARBA" id="ARBA00023237"/>
    </source>
</evidence>
<dbReference type="InterPro" id="IPR023997">
    <property type="entry name" value="TonB-dep_OMP_SusC/RagA_CS"/>
</dbReference>
<dbReference type="SUPFAM" id="SSF56935">
    <property type="entry name" value="Porins"/>
    <property type="match status" value="1"/>
</dbReference>
<evidence type="ECO:0000259" key="9">
    <source>
        <dbReference type="Pfam" id="PF07715"/>
    </source>
</evidence>
<protein>
    <submittedName>
        <fullName evidence="10">SusC/RagA family TonB-linked outer membrane protein</fullName>
    </submittedName>
</protein>
<evidence type="ECO:0000313" key="11">
    <source>
        <dbReference type="Proteomes" id="UP000829476"/>
    </source>
</evidence>
<feature type="chain" id="PRO_5045739255" evidence="8">
    <location>
        <begin position="31"/>
        <end position="1003"/>
    </location>
</feature>
<name>A0ABY3YLE0_9FLAO</name>
<dbReference type="InterPro" id="IPR012910">
    <property type="entry name" value="Plug_dom"/>
</dbReference>
<dbReference type="InterPro" id="IPR037066">
    <property type="entry name" value="Plug_dom_sf"/>
</dbReference>
<keyword evidence="2 7" id="KW-0813">Transport</keyword>
<evidence type="ECO:0000256" key="3">
    <source>
        <dbReference type="ARBA" id="ARBA00022452"/>
    </source>
</evidence>
<evidence type="ECO:0000256" key="4">
    <source>
        <dbReference type="ARBA" id="ARBA00022692"/>
    </source>
</evidence>
<comment type="subcellular location">
    <subcellularLocation>
        <location evidence="1 7">Cell outer membrane</location>
        <topology evidence="1 7">Multi-pass membrane protein</topology>
    </subcellularLocation>
</comment>
<comment type="similarity">
    <text evidence="7">Belongs to the TonB-dependent receptor family.</text>
</comment>
<dbReference type="PROSITE" id="PS52016">
    <property type="entry name" value="TONB_DEPENDENT_REC_3"/>
    <property type="match status" value="1"/>
</dbReference>
<evidence type="ECO:0000256" key="7">
    <source>
        <dbReference type="PROSITE-ProRule" id="PRU01360"/>
    </source>
</evidence>
<dbReference type="Proteomes" id="UP000829476">
    <property type="component" value="Chromosome"/>
</dbReference>
<reference evidence="10 11" key="1">
    <citation type="journal article" date="2018" name="Int. J. Syst. Evol. Microbiol.">
        <title>Zhouia spongiae sp. nov., isolated from a marine sponge.</title>
        <authorList>
            <person name="Zhuang L."/>
            <person name="Lin B."/>
            <person name="Qin F."/>
            <person name="Luo L."/>
        </authorList>
    </citation>
    <scope>NUCLEOTIDE SEQUENCE [LARGE SCALE GENOMIC DNA]</scope>
    <source>
        <strain evidence="10 11">HN-Y44</strain>
    </source>
</reference>
<keyword evidence="11" id="KW-1185">Reference proteome</keyword>
<dbReference type="Gene3D" id="2.170.130.10">
    <property type="entry name" value="TonB-dependent receptor, plug domain"/>
    <property type="match status" value="1"/>
</dbReference>
<dbReference type="Gene3D" id="2.40.170.20">
    <property type="entry name" value="TonB-dependent receptor, beta-barrel domain"/>
    <property type="match status" value="1"/>
</dbReference>
<dbReference type="RefSeq" id="WP_242937020.1">
    <property type="nucleotide sequence ID" value="NZ_CP094326.1"/>
</dbReference>
<gene>
    <name evidence="10" type="ORF">MQE36_16230</name>
</gene>
<evidence type="ECO:0000256" key="2">
    <source>
        <dbReference type="ARBA" id="ARBA00022448"/>
    </source>
</evidence>
<organism evidence="10 11">
    <name type="scientific">Zhouia spongiae</name>
    <dbReference type="NCBI Taxonomy" id="2202721"/>
    <lineage>
        <taxon>Bacteria</taxon>
        <taxon>Pseudomonadati</taxon>
        <taxon>Bacteroidota</taxon>
        <taxon>Flavobacteriia</taxon>
        <taxon>Flavobacteriales</taxon>
        <taxon>Flavobacteriaceae</taxon>
        <taxon>Zhouia</taxon>
    </lineage>
</organism>
<keyword evidence="8" id="KW-0732">Signal</keyword>
<dbReference type="InterPro" id="IPR039426">
    <property type="entry name" value="TonB-dep_rcpt-like"/>
</dbReference>
<keyword evidence="6 7" id="KW-0998">Cell outer membrane</keyword>
<feature type="domain" description="TonB-dependent receptor plug" evidence="9">
    <location>
        <begin position="130"/>
        <end position="251"/>
    </location>
</feature>
<dbReference type="NCBIfam" id="TIGR04056">
    <property type="entry name" value="OMP_RagA_SusC"/>
    <property type="match status" value="1"/>
</dbReference>
<dbReference type="InterPro" id="IPR036942">
    <property type="entry name" value="Beta-barrel_TonB_sf"/>
</dbReference>
<keyword evidence="3 7" id="KW-1134">Transmembrane beta strand</keyword>
<evidence type="ECO:0000256" key="1">
    <source>
        <dbReference type="ARBA" id="ARBA00004571"/>
    </source>
</evidence>
<dbReference type="InterPro" id="IPR008969">
    <property type="entry name" value="CarboxyPept-like_regulatory"/>
</dbReference>
<dbReference type="NCBIfam" id="TIGR04057">
    <property type="entry name" value="SusC_RagA_signa"/>
    <property type="match status" value="1"/>
</dbReference>
<dbReference type="InterPro" id="IPR023996">
    <property type="entry name" value="TonB-dep_OMP_SusC/RagA"/>
</dbReference>
<evidence type="ECO:0000256" key="5">
    <source>
        <dbReference type="ARBA" id="ARBA00023136"/>
    </source>
</evidence>